<dbReference type="EMBL" id="JAOQJU010000001">
    <property type="protein sequence ID" value="MCU6685305.1"/>
    <property type="molecule type" value="Genomic_DNA"/>
</dbReference>
<evidence type="ECO:0000313" key="2">
    <source>
        <dbReference type="Proteomes" id="UP001652431"/>
    </source>
</evidence>
<keyword evidence="2" id="KW-1185">Reference proteome</keyword>
<name>A0ABT2RIW7_9FIRM</name>
<reference evidence="1 2" key="1">
    <citation type="journal article" date="2021" name="ISME Commun">
        <title>Automated analysis of genomic sequences facilitates high-throughput and comprehensive description of bacteria.</title>
        <authorList>
            <person name="Hitch T.C.A."/>
        </authorList>
    </citation>
    <scope>NUCLEOTIDE SEQUENCE [LARGE SCALE GENOMIC DNA]</scope>
    <source>
        <strain evidence="1 2">Sanger_03</strain>
    </source>
</reference>
<protein>
    <submittedName>
        <fullName evidence="1">Uncharacterized protein</fullName>
    </submittedName>
</protein>
<comment type="caution">
    <text evidence="1">The sequence shown here is derived from an EMBL/GenBank/DDBJ whole genome shotgun (WGS) entry which is preliminary data.</text>
</comment>
<evidence type="ECO:0000313" key="1">
    <source>
        <dbReference type="EMBL" id="MCU6685305.1"/>
    </source>
</evidence>
<dbReference type="Proteomes" id="UP001652431">
    <property type="component" value="Unassembled WGS sequence"/>
</dbReference>
<organism evidence="1 2">
    <name type="scientific">Dorea acetigenes</name>
    <dbReference type="NCBI Taxonomy" id="2981787"/>
    <lineage>
        <taxon>Bacteria</taxon>
        <taxon>Bacillati</taxon>
        <taxon>Bacillota</taxon>
        <taxon>Clostridia</taxon>
        <taxon>Lachnospirales</taxon>
        <taxon>Lachnospiraceae</taxon>
        <taxon>Dorea</taxon>
    </lineage>
</organism>
<dbReference type="RefSeq" id="WP_262574529.1">
    <property type="nucleotide sequence ID" value="NZ_JAOQJU010000001.1"/>
</dbReference>
<proteinExistence type="predicted"/>
<sequence length="49" mass="5646">MIVETKKRGECTCHIDDSGYSGKNPEEVERIIQTFSEFILECLRKRNAA</sequence>
<gene>
    <name evidence="1" type="ORF">OCV99_01845</name>
</gene>
<accession>A0ABT2RIW7</accession>